<keyword evidence="3" id="KW-1185">Reference proteome</keyword>
<proteinExistence type="predicted"/>
<name>A0A9P3C7Q8_ASPVI</name>
<dbReference type="EMBL" id="BOPL01000015">
    <property type="protein sequence ID" value="GIK07728.1"/>
    <property type="molecule type" value="Genomic_DNA"/>
</dbReference>
<reference evidence="2 3" key="1">
    <citation type="submission" date="2021-02" db="EMBL/GenBank/DDBJ databases">
        <title>Pan-genome distribution and transcriptional activeness of fungal secondary metabolism genes in Aspergillus section Fumigati.</title>
        <authorList>
            <person name="Takahashi H."/>
            <person name="Umemura M."/>
            <person name="Ninomiya A."/>
            <person name="Kusuya Y."/>
            <person name="Urayama S."/>
            <person name="Shimizu M."/>
            <person name="Watanabe A."/>
            <person name="Kamei K."/>
            <person name="Yaguchi T."/>
            <person name="Hagiwara D."/>
        </authorList>
    </citation>
    <scope>NUCLEOTIDE SEQUENCE [LARGE SCALE GENOMIC DNA]</scope>
    <source>
        <strain evidence="2 3">IFM 47045</strain>
    </source>
</reference>
<evidence type="ECO:0000256" key="1">
    <source>
        <dbReference type="SAM" id="MobiDB-lite"/>
    </source>
</evidence>
<dbReference type="GeneID" id="66931377"/>
<evidence type="ECO:0000313" key="2">
    <source>
        <dbReference type="EMBL" id="GIK07728.1"/>
    </source>
</evidence>
<accession>A0A9P3C7Q8</accession>
<feature type="compositionally biased region" description="Polar residues" evidence="1">
    <location>
        <begin position="97"/>
        <end position="112"/>
    </location>
</feature>
<evidence type="ECO:0008006" key="4">
    <source>
        <dbReference type="Google" id="ProtNLM"/>
    </source>
</evidence>
<dbReference type="AlphaFoldDB" id="A0A9P3C7Q8"/>
<feature type="compositionally biased region" description="Polar residues" evidence="1">
    <location>
        <begin position="48"/>
        <end position="72"/>
    </location>
</feature>
<evidence type="ECO:0000313" key="3">
    <source>
        <dbReference type="Proteomes" id="UP000710440"/>
    </source>
</evidence>
<organism evidence="2 3">
    <name type="scientific">Aspergillus viridinutans</name>
    <dbReference type="NCBI Taxonomy" id="75553"/>
    <lineage>
        <taxon>Eukaryota</taxon>
        <taxon>Fungi</taxon>
        <taxon>Dikarya</taxon>
        <taxon>Ascomycota</taxon>
        <taxon>Pezizomycotina</taxon>
        <taxon>Eurotiomycetes</taxon>
        <taxon>Eurotiomycetidae</taxon>
        <taxon>Eurotiales</taxon>
        <taxon>Aspergillaceae</taxon>
        <taxon>Aspergillus</taxon>
        <taxon>Aspergillus subgen. Fumigati</taxon>
    </lineage>
</organism>
<protein>
    <recommendedName>
        <fullName evidence="4">Chromo domain-containing protein</fullName>
    </recommendedName>
</protein>
<comment type="caution">
    <text evidence="2">The sequence shown here is derived from an EMBL/GenBank/DDBJ whole genome shotgun (WGS) entry which is preliminary data.</text>
</comment>
<dbReference type="RefSeq" id="XP_043130914.1">
    <property type="nucleotide sequence ID" value="XM_043274979.1"/>
</dbReference>
<feature type="region of interest" description="Disordered" evidence="1">
    <location>
        <begin position="44"/>
        <end position="118"/>
    </location>
</feature>
<gene>
    <name evidence="2" type="ORF">Aspvir_003395</name>
</gene>
<sequence>MAIRRGSKRKIWFYLIKRRNVNEPSWQPAAIVSAQSPVLATQFEAHQGNPQQYQQDSPDIHGTSNIPMNQLQFDPAAPPMHEGNNGTSARPEHEPTTSRPGYSGDATTQSCRDSPADP</sequence>
<dbReference type="Proteomes" id="UP000710440">
    <property type="component" value="Unassembled WGS sequence"/>
</dbReference>